<evidence type="ECO:0000313" key="2">
    <source>
        <dbReference type="Proteomes" id="UP000825935"/>
    </source>
</evidence>
<dbReference type="Proteomes" id="UP000825935">
    <property type="component" value="Chromosome 3"/>
</dbReference>
<evidence type="ECO:0000313" key="1">
    <source>
        <dbReference type="EMBL" id="KAH7441668.1"/>
    </source>
</evidence>
<organism evidence="1 2">
    <name type="scientific">Ceratopteris richardii</name>
    <name type="common">Triangle waterfern</name>
    <dbReference type="NCBI Taxonomy" id="49495"/>
    <lineage>
        <taxon>Eukaryota</taxon>
        <taxon>Viridiplantae</taxon>
        <taxon>Streptophyta</taxon>
        <taxon>Embryophyta</taxon>
        <taxon>Tracheophyta</taxon>
        <taxon>Polypodiopsida</taxon>
        <taxon>Polypodiidae</taxon>
        <taxon>Polypodiales</taxon>
        <taxon>Pteridineae</taxon>
        <taxon>Pteridaceae</taxon>
        <taxon>Parkerioideae</taxon>
        <taxon>Ceratopteris</taxon>
    </lineage>
</organism>
<dbReference type="OrthoDB" id="29523at2759"/>
<dbReference type="GO" id="GO:0005730">
    <property type="term" value="C:nucleolus"/>
    <property type="evidence" value="ECO:0007669"/>
    <property type="project" value="TreeGrafter"/>
</dbReference>
<dbReference type="PANTHER" id="PTHR23149:SF9">
    <property type="entry name" value="G PATCH DOMAIN-CONTAINING PROTEIN 4"/>
    <property type="match status" value="1"/>
</dbReference>
<gene>
    <name evidence="1" type="ORF">KP509_03G047900</name>
</gene>
<proteinExistence type="predicted"/>
<dbReference type="InterPro" id="IPR050656">
    <property type="entry name" value="PINX1"/>
</dbReference>
<keyword evidence="2" id="KW-1185">Reference proteome</keyword>
<reference evidence="1" key="1">
    <citation type="submission" date="2021-08" db="EMBL/GenBank/DDBJ databases">
        <title>WGS assembly of Ceratopteris richardii.</title>
        <authorList>
            <person name="Marchant D.B."/>
            <person name="Chen G."/>
            <person name="Jenkins J."/>
            <person name="Shu S."/>
            <person name="Leebens-Mack J."/>
            <person name="Grimwood J."/>
            <person name="Schmutz J."/>
            <person name="Soltis P."/>
            <person name="Soltis D."/>
            <person name="Chen Z.-H."/>
        </authorList>
    </citation>
    <scope>NUCLEOTIDE SEQUENCE</scope>
    <source>
        <strain evidence="1">Whitten #5841</strain>
        <tissue evidence="1">Leaf</tissue>
    </source>
</reference>
<dbReference type="EMBL" id="CM035408">
    <property type="protein sequence ID" value="KAH7441668.1"/>
    <property type="molecule type" value="Genomic_DNA"/>
</dbReference>
<protein>
    <submittedName>
        <fullName evidence="1">Uncharacterized protein</fullName>
    </submittedName>
</protein>
<sequence>MKTESDWWGARFGFVRAGALGAQACMRNSLAEVSKTRSSFREQDQENLYKLVQDKATKGRQGLGIADSPRKIGGAHWKGQKVLLDSDDCSDVEMVPFQQVTRMLQKLQTCPLKYMNMKQ</sequence>
<dbReference type="PANTHER" id="PTHR23149">
    <property type="entry name" value="G PATCH DOMAIN CONTAINING PROTEIN"/>
    <property type="match status" value="1"/>
</dbReference>
<accession>A0A8T2V3T0</accession>
<dbReference type="AlphaFoldDB" id="A0A8T2V3T0"/>
<name>A0A8T2V3T0_CERRI</name>
<comment type="caution">
    <text evidence="1">The sequence shown here is derived from an EMBL/GenBank/DDBJ whole genome shotgun (WGS) entry which is preliminary data.</text>
</comment>